<organism evidence="7 8">
    <name type="scientific">Paenibacillus durus ATCC 35681</name>
    <dbReference type="NCBI Taxonomy" id="1333534"/>
    <lineage>
        <taxon>Bacteria</taxon>
        <taxon>Bacillati</taxon>
        <taxon>Bacillota</taxon>
        <taxon>Bacilli</taxon>
        <taxon>Bacillales</taxon>
        <taxon>Paenibacillaceae</taxon>
        <taxon>Paenibacillus</taxon>
    </lineage>
</organism>
<evidence type="ECO:0000256" key="4">
    <source>
        <dbReference type="ARBA" id="ARBA00022989"/>
    </source>
</evidence>
<keyword evidence="3 6" id="KW-0812">Transmembrane</keyword>
<dbReference type="PATRIC" id="fig|1333534.5.peg.2084"/>
<reference evidence="7 8" key="2">
    <citation type="journal article" date="2016" name="Genome Announc.">
        <title>Genome Sequence of a Gram-Positive Diazotroph, Paenibacillus durus Type Strain ATCC 35681.</title>
        <authorList>
            <person name="Halim M.A."/>
            <person name="Rahman A.Y."/>
            <person name="Sim K.S."/>
            <person name="Yam H.C."/>
            <person name="Rahim A.A."/>
            <person name="Ghazali A.H."/>
            <person name="Najimudin N."/>
        </authorList>
    </citation>
    <scope>NUCLEOTIDE SEQUENCE [LARGE SCALE GENOMIC DNA]</scope>
    <source>
        <strain evidence="7 8">ATCC 35681</strain>
    </source>
</reference>
<sequence length="500" mass="55125">MRSSLFIKQTTFRVSTIVMVKAIGLIGRISLTRLIGAEGIGLYQIAYSYYGLALMVITGGLPTALALYTARHPQHSWVWFKNISIYLVLMGGSISMLSFYFSGGISQLLGNPELYYFIRCLAPALFAVPLLSLLRGYLQGMERYNVIAVSELIEQAVRVLFMLALVFLLLPNGPAFAAGKSMLGTLFGALSAFFVLILYFFYYSNQQSSISSTQKYTLFRTDLKWFFHSSFIISLTRLLTPLSDVLDAIIIPGRLQVAGYSTAQATSMFGVLTGMAVLIVYMPTIATAALSHTLTMKLVTDWRERKYDLFNRRTRLALEAGWVWGCSSSLFLFVYNTEVSCILFGSAEAAEPIKYLSIIPLLVGLREISTSILWAQDRKTAPLFGLVSGIGIAVTLHYFLVAIPGFNYLGASVGILVLEIIAVGWNLKSLLPVLKKINYSKLLADSVIVIGAMMIVLLVSSIHVLHGFSENIRALIGMALYGGMIISYIYLRFIAKGGDS</sequence>
<keyword evidence="2" id="KW-1003">Cell membrane</keyword>
<evidence type="ECO:0000256" key="6">
    <source>
        <dbReference type="SAM" id="Phobius"/>
    </source>
</evidence>
<feature type="transmembrane region" description="Helical" evidence="6">
    <location>
        <begin position="114"/>
        <end position="134"/>
    </location>
</feature>
<dbReference type="Proteomes" id="UP000034189">
    <property type="component" value="Chromosome"/>
</dbReference>
<evidence type="ECO:0000256" key="5">
    <source>
        <dbReference type="ARBA" id="ARBA00023136"/>
    </source>
</evidence>
<dbReference type="AlphaFoldDB" id="A0A0F7F9L3"/>
<gene>
    <name evidence="7" type="ORF">VK70_09510</name>
</gene>
<evidence type="ECO:0000256" key="3">
    <source>
        <dbReference type="ARBA" id="ARBA00022692"/>
    </source>
</evidence>
<feature type="transmembrane region" description="Helical" evidence="6">
    <location>
        <begin position="381"/>
        <end position="400"/>
    </location>
</feature>
<feature type="transmembrane region" description="Helical" evidence="6">
    <location>
        <begin position="146"/>
        <end position="170"/>
    </location>
</feature>
<dbReference type="PIRSF" id="PIRSF038958">
    <property type="entry name" value="PG_synth_SpoVB"/>
    <property type="match status" value="1"/>
</dbReference>
<dbReference type="InterPro" id="IPR024923">
    <property type="entry name" value="PG_synth_SpoVB"/>
</dbReference>
<evidence type="ECO:0000256" key="2">
    <source>
        <dbReference type="ARBA" id="ARBA00022475"/>
    </source>
</evidence>
<keyword evidence="4 6" id="KW-1133">Transmembrane helix</keyword>
<dbReference type="GO" id="GO:0005886">
    <property type="term" value="C:plasma membrane"/>
    <property type="evidence" value="ECO:0007669"/>
    <property type="project" value="UniProtKB-SubCell"/>
</dbReference>
<comment type="subcellular location">
    <subcellularLocation>
        <location evidence="1">Cell membrane</location>
        <topology evidence="1">Multi-pass membrane protein</topology>
    </subcellularLocation>
</comment>
<reference evidence="7 8" key="1">
    <citation type="submission" date="2015-03" db="EMBL/GenBank/DDBJ databases">
        <authorList>
            <person name="Abdul Halim M."/>
        </authorList>
    </citation>
    <scope>NUCLEOTIDE SEQUENCE [LARGE SCALE GENOMIC DNA]</scope>
    <source>
        <strain evidence="7 8">ATCC 35681</strain>
    </source>
</reference>
<dbReference type="EMBL" id="CP011114">
    <property type="protein sequence ID" value="AKG34777.1"/>
    <property type="molecule type" value="Genomic_DNA"/>
</dbReference>
<feature type="transmembrane region" description="Helical" evidence="6">
    <location>
        <begin position="225"/>
        <end position="251"/>
    </location>
</feature>
<feature type="transmembrane region" description="Helical" evidence="6">
    <location>
        <begin position="406"/>
        <end position="427"/>
    </location>
</feature>
<feature type="transmembrane region" description="Helical" evidence="6">
    <location>
        <begin position="182"/>
        <end position="204"/>
    </location>
</feature>
<evidence type="ECO:0000313" key="7">
    <source>
        <dbReference type="EMBL" id="AKG34777.1"/>
    </source>
</evidence>
<evidence type="ECO:0000256" key="1">
    <source>
        <dbReference type="ARBA" id="ARBA00004651"/>
    </source>
</evidence>
<dbReference type="RefSeq" id="WP_025695393.1">
    <property type="nucleotide sequence ID" value="NZ_ASQQ01000298.1"/>
</dbReference>
<name>A0A0F7F9L3_PAEDU</name>
<feature type="transmembrane region" description="Helical" evidence="6">
    <location>
        <begin position="447"/>
        <end position="466"/>
    </location>
</feature>
<dbReference type="HOGENOM" id="CLU_022017_2_1_9"/>
<accession>A0A0F7F9L3</accession>
<dbReference type="PANTHER" id="PTHR30250:SF21">
    <property type="entry name" value="LIPID II FLIPPASE MURJ"/>
    <property type="match status" value="1"/>
</dbReference>
<feature type="transmembrane region" description="Helical" evidence="6">
    <location>
        <begin position="47"/>
        <end position="70"/>
    </location>
</feature>
<dbReference type="PANTHER" id="PTHR30250">
    <property type="entry name" value="PST FAMILY PREDICTED COLANIC ACID TRANSPORTER"/>
    <property type="match status" value="1"/>
</dbReference>
<feature type="transmembrane region" description="Helical" evidence="6">
    <location>
        <begin position="271"/>
        <end position="295"/>
    </location>
</feature>
<dbReference type="Pfam" id="PF01943">
    <property type="entry name" value="Polysacc_synt"/>
    <property type="match status" value="1"/>
</dbReference>
<keyword evidence="5 6" id="KW-0472">Membrane</keyword>
<dbReference type="InterPro" id="IPR002797">
    <property type="entry name" value="Polysacc_synth"/>
</dbReference>
<evidence type="ECO:0000313" key="8">
    <source>
        <dbReference type="Proteomes" id="UP000034189"/>
    </source>
</evidence>
<feature type="transmembrane region" description="Helical" evidence="6">
    <location>
        <begin position="472"/>
        <end position="491"/>
    </location>
</feature>
<feature type="transmembrane region" description="Helical" evidence="6">
    <location>
        <begin position="82"/>
        <end position="102"/>
    </location>
</feature>
<dbReference type="InterPro" id="IPR050833">
    <property type="entry name" value="Poly_Biosynth_Transport"/>
</dbReference>
<feature type="transmembrane region" description="Helical" evidence="6">
    <location>
        <begin position="12"/>
        <end position="35"/>
    </location>
</feature>
<protein>
    <submittedName>
        <fullName evidence="7">Uncharacterized protein</fullName>
    </submittedName>
</protein>
<proteinExistence type="predicted"/>